<feature type="non-terminal residue" evidence="2">
    <location>
        <position position="1"/>
    </location>
</feature>
<sequence length="87" mass="10199">LKINLIKKYNILFNCKLDEDFQFYYYLNFKNKVPVSRKYKNITLLGDMLELEIAENETAQKLAWLAVGSGLGEVNSRGFGMVNYQFY</sequence>
<comment type="caution">
    <text evidence="2">The sequence shown here is derived from an EMBL/GenBank/DDBJ whole genome shotgun (WGS) entry which is preliminary data.</text>
</comment>
<accession>A0A921GB43</accession>
<name>A0A921GB43_9FIRM</name>
<reference evidence="2" key="1">
    <citation type="journal article" date="2021" name="PeerJ">
        <title>Extensive microbial diversity within the chicken gut microbiome revealed by metagenomics and culture.</title>
        <authorList>
            <person name="Gilroy R."/>
            <person name="Ravi A."/>
            <person name="Getino M."/>
            <person name="Pursley I."/>
            <person name="Horton D.L."/>
            <person name="Alikhan N.F."/>
            <person name="Baker D."/>
            <person name="Gharbi K."/>
            <person name="Hall N."/>
            <person name="Watson M."/>
            <person name="Adriaenssens E.M."/>
            <person name="Foster-Nyarko E."/>
            <person name="Jarju S."/>
            <person name="Secka A."/>
            <person name="Antonio M."/>
            <person name="Oren A."/>
            <person name="Chaudhuri R.R."/>
            <person name="La Ragione R."/>
            <person name="Hildebrand F."/>
            <person name="Pallen M.J."/>
        </authorList>
    </citation>
    <scope>NUCLEOTIDE SEQUENCE</scope>
    <source>
        <strain evidence="2">CHK193-16274</strain>
    </source>
</reference>
<dbReference type="Gene3D" id="3.30.70.1900">
    <property type="match status" value="1"/>
</dbReference>
<feature type="domain" description="CRISPR associated protein Cas6 C-terminal" evidence="1">
    <location>
        <begin position="1"/>
        <end position="83"/>
    </location>
</feature>
<protein>
    <submittedName>
        <fullName evidence="2">CRISPR-associated endoribonuclease Cas6</fullName>
    </submittedName>
</protein>
<dbReference type="InterPro" id="IPR049435">
    <property type="entry name" value="Cas_Cas6_C"/>
</dbReference>
<reference evidence="2" key="2">
    <citation type="submission" date="2021-09" db="EMBL/GenBank/DDBJ databases">
        <authorList>
            <person name="Gilroy R."/>
        </authorList>
    </citation>
    <scope>NUCLEOTIDE SEQUENCE</scope>
    <source>
        <strain evidence="2">CHK193-16274</strain>
    </source>
</reference>
<dbReference type="AlphaFoldDB" id="A0A921GB43"/>
<dbReference type="EMBL" id="DYWV01000160">
    <property type="protein sequence ID" value="HJF40217.1"/>
    <property type="molecule type" value="Genomic_DNA"/>
</dbReference>
<dbReference type="Pfam" id="PF01881">
    <property type="entry name" value="Cas_Cas6_C"/>
    <property type="match status" value="1"/>
</dbReference>
<evidence type="ECO:0000259" key="1">
    <source>
        <dbReference type="Pfam" id="PF01881"/>
    </source>
</evidence>
<organism evidence="2 3">
    <name type="scientific">Thomasclavelia spiroformis</name>
    <dbReference type="NCBI Taxonomy" id="29348"/>
    <lineage>
        <taxon>Bacteria</taxon>
        <taxon>Bacillati</taxon>
        <taxon>Bacillota</taxon>
        <taxon>Erysipelotrichia</taxon>
        <taxon>Erysipelotrichales</taxon>
        <taxon>Coprobacillaceae</taxon>
        <taxon>Thomasclavelia</taxon>
    </lineage>
</organism>
<dbReference type="Proteomes" id="UP000749320">
    <property type="component" value="Unassembled WGS sequence"/>
</dbReference>
<evidence type="ECO:0000313" key="2">
    <source>
        <dbReference type="EMBL" id="HJF40217.1"/>
    </source>
</evidence>
<proteinExistence type="predicted"/>
<gene>
    <name evidence="2" type="ORF">K8V91_04765</name>
</gene>
<evidence type="ECO:0000313" key="3">
    <source>
        <dbReference type="Proteomes" id="UP000749320"/>
    </source>
</evidence>